<dbReference type="OrthoDB" id="106784at2759"/>
<name>A0A663N323_ATHCN</name>
<reference evidence="7" key="2">
    <citation type="submission" date="2025-09" db="UniProtKB">
        <authorList>
            <consortium name="Ensembl"/>
        </authorList>
    </citation>
    <scope>IDENTIFICATION</scope>
</reference>
<proteinExistence type="predicted"/>
<evidence type="ECO:0000256" key="1">
    <source>
        <dbReference type="ARBA" id="ARBA00004123"/>
    </source>
</evidence>
<dbReference type="SMART" id="SM01180">
    <property type="entry name" value="DWNN"/>
    <property type="match status" value="1"/>
</dbReference>
<dbReference type="GO" id="GO:0005634">
    <property type="term" value="C:nucleus"/>
    <property type="evidence" value="ECO:0007669"/>
    <property type="project" value="UniProtKB-SubCell"/>
</dbReference>
<dbReference type="KEGG" id="acun:113490734"/>
<dbReference type="InterPro" id="IPR014891">
    <property type="entry name" value="DWNN_domain"/>
</dbReference>
<accession>A0A663N323</accession>
<keyword evidence="2" id="KW-0479">Metal-binding</keyword>
<keyword evidence="3" id="KW-0863">Zinc-finger</keyword>
<evidence type="ECO:0000313" key="7">
    <source>
        <dbReference type="Ensembl" id="ENSACUP00000017988.1"/>
    </source>
</evidence>
<evidence type="ECO:0000313" key="8">
    <source>
        <dbReference type="Proteomes" id="UP000472269"/>
    </source>
</evidence>
<reference evidence="7" key="1">
    <citation type="submission" date="2025-08" db="UniProtKB">
        <authorList>
            <consortium name="Ensembl"/>
        </authorList>
    </citation>
    <scope>IDENTIFICATION</scope>
</reference>
<keyword evidence="5" id="KW-0539">Nucleus</keyword>
<dbReference type="PANTHER" id="PTHR15439:SF0">
    <property type="entry name" value="CELL DIVISION CYCLE AND APOPTOSIS REGULATOR PROTEIN 1-RELATED"/>
    <property type="match status" value="1"/>
</dbReference>
<dbReference type="OMA" id="RPVCKTN"/>
<dbReference type="Ensembl" id="ENSACUT00000019184.1">
    <property type="protein sequence ID" value="ENSACUP00000017988.1"/>
    <property type="gene ID" value="ENSACUG00000012073.1"/>
</dbReference>
<dbReference type="PROSITE" id="PS51282">
    <property type="entry name" value="DWNN"/>
    <property type="match status" value="1"/>
</dbReference>
<dbReference type="GeneID" id="113490734"/>
<evidence type="ECO:0000256" key="2">
    <source>
        <dbReference type="ARBA" id="ARBA00022723"/>
    </source>
</evidence>
<dbReference type="GO" id="GO:0016567">
    <property type="term" value="P:protein ubiquitination"/>
    <property type="evidence" value="ECO:0007669"/>
    <property type="project" value="InterPro"/>
</dbReference>
<dbReference type="InterPro" id="IPR033489">
    <property type="entry name" value="RBBP6"/>
</dbReference>
<dbReference type="PANTHER" id="PTHR15439">
    <property type="entry name" value="RETINOBLASTOMA-BINDING PROTEIN 6"/>
    <property type="match status" value="1"/>
</dbReference>
<protein>
    <submittedName>
        <fullName evidence="7">E3 ubiquitin-protein ligase RBBP6-like</fullName>
    </submittedName>
</protein>
<dbReference type="FunFam" id="3.10.20.90:FF:000070">
    <property type="entry name" value="E3 ubiquitin-protein ligase RBBP6 isoform X2"/>
    <property type="match status" value="1"/>
</dbReference>
<dbReference type="Pfam" id="PF08783">
    <property type="entry name" value="DWNN"/>
    <property type="match status" value="1"/>
</dbReference>
<dbReference type="GO" id="GO:0008270">
    <property type="term" value="F:zinc ion binding"/>
    <property type="evidence" value="ECO:0007669"/>
    <property type="project" value="UniProtKB-KW"/>
</dbReference>
<dbReference type="Gene3D" id="3.10.20.90">
    <property type="entry name" value="Phosphatidylinositol 3-kinase Catalytic Subunit, Chain A, domain 1"/>
    <property type="match status" value="1"/>
</dbReference>
<organism evidence="7 8">
    <name type="scientific">Athene cunicularia</name>
    <name type="common">Burrowing owl</name>
    <name type="synonym">Speotyto cunicularia</name>
    <dbReference type="NCBI Taxonomy" id="194338"/>
    <lineage>
        <taxon>Eukaryota</taxon>
        <taxon>Metazoa</taxon>
        <taxon>Chordata</taxon>
        <taxon>Craniata</taxon>
        <taxon>Vertebrata</taxon>
        <taxon>Euteleostomi</taxon>
        <taxon>Archelosauria</taxon>
        <taxon>Archosauria</taxon>
        <taxon>Dinosauria</taxon>
        <taxon>Saurischia</taxon>
        <taxon>Theropoda</taxon>
        <taxon>Coelurosauria</taxon>
        <taxon>Aves</taxon>
        <taxon>Neognathae</taxon>
        <taxon>Neoaves</taxon>
        <taxon>Telluraves</taxon>
        <taxon>Strigiformes</taxon>
        <taxon>Strigidae</taxon>
        <taxon>Athene</taxon>
    </lineage>
</organism>
<dbReference type="GO" id="GO:0006511">
    <property type="term" value="P:ubiquitin-dependent protein catabolic process"/>
    <property type="evidence" value="ECO:0007669"/>
    <property type="project" value="TreeGrafter"/>
</dbReference>
<dbReference type="GO" id="GO:0061630">
    <property type="term" value="F:ubiquitin protein ligase activity"/>
    <property type="evidence" value="ECO:0007669"/>
    <property type="project" value="InterPro"/>
</dbReference>
<dbReference type="AlphaFoldDB" id="A0A663N323"/>
<comment type="subcellular location">
    <subcellularLocation>
        <location evidence="1">Nucleus</location>
    </subcellularLocation>
</comment>
<dbReference type="Proteomes" id="UP000472269">
    <property type="component" value="Unplaced"/>
</dbReference>
<gene>
    <name evidence="7" type="primary">LOC113490734</name>
</gene>
<dbReference type="RefSeq" id="XP_026723112.1">
    <property type="nucleotide sequence ID" value="XM_026867311.1"/>
</dbReference>
<evidence type="ECO:0000256" key="3">
    <source>
        <dbReference type="ARBA" id="ARBA00022771"/>
    </source>
</evidence>
<evidence type="ECO:0000259" key="6">
    <source>
        <dbReference type="PROSITE" id="PS51282"/>
    </source>
</evidence>
<keyword evidence="8" id="KW-1185">Reference proteome</keyword>
<evidence type="ECO:0000256" key="4">
    <source>
        <dbReference type="ARBA" id="ARBA00022833"/>
    </source>
</evidence>
<evidence type="ECO:0000256" key="5">
    <source>
        <dbReference type="ARBA" id="ARBA00023242"/>
    </source>
</evidence>
<feature type="domain" description="DWNN" evidence="6">
    <location>
        <begin position="4"/>
        <end position="76"/>
    </location>
</feature>
<keyword evidence="4" id="KW-0862">Zinc</keyword>
<dbReference type="GO" id="GO:0006397">
    <property type="term" value="P:mRNA processing"/>
    <property type="evidence" value="ECO:0007669"/>
    <property type="project" value="InterPro"/>
</dbReference>
<sequence length="116" mass="12857">MPCVHFQFSSQLRRDTVTFSGLHISLGDLKHEIMGRQKLKAANCDLRVTNAETREEYTDDSALIPKNSSVIVRRVPARGVKTTSKTQALTRTEPASGTSKAVCKNTISQFFSTHCT</sequence>